<protein>
    <submittedName>
        <fullName evidence="2">Uncharacterized protein</fullName>
    </submittedName>
</protein>
<sequence>MQILRRRFGKGGTPAPGDPHRLGGEEERYHDQVRTNKEDEGIKGKQYGNGSLGSEALHLWPAMKKGVRRSTIARY</sequence>
<feature type="region of interest" description="Disordered" evidence="1">
    <location>
        <begin position="1"/>
        <end position="53"/>
    </location>
</feature>
<dbReference type="EMBL" id="NMUH01001333">
    <property type="protein sequence ID" value="MQL91384.1"/>
    <property type="molecule type" value="Genomic_DNA"/>
</dbReference>
<evidence type="ECO:0000313" key="2">
    <source>
        <dbReference type="EMBL" id="MQL91384.1"/>
    </source>
</evidence>
<reference evidence="2" key="1">
    <citation type="submission" date="2017-07" db="EMBL/GenBank/DDBJ databases">
        <title>Taro Niue Genome Assembly and Annotation.</title>
        <authorList>
            <person name="Atibalentja N."/>
            <person name="Keating K."/>
            <person name="Fields C.J."/>
        </authorList>
    </citation>
    <scope>NUCLEOTIDE SEQUENCE</scope>
    <source>
        <strain evidence="2">Niue_2</strain>
        <tissue evidence="2">Leaf</tissue>
    </source>
</reference>
<accession>A0A843VD44</accession>
<keyword evidence="3" id="KW-1185">Reference proteome</keyword>
<comment type="caution">
    <text evidence="2">The sequence shown here is derived from an EMBL/GenBank/DDBJ whole genome shotgun (WGS) entry which is preliminary data.</text>
</comment>
<name>A0A843VD44_COLES</name>
<dbReference type="Proteomes" id="UP000652761">
    <property type="component" value="Unassembled WGS sequence"/>
</dbReference>
<organism evidence="2 3">
    <name type="scientific">Colocasia esculenta</name>
    <name type="common">Wild taro</name>
    <name type="synonym">Arum esculentum</name>
    <dbReference type="NCBI Taxonomy" id="4460"/>
    <lineage>
        <taxon>Eukaryota</taxon>
        <taxon>Viridiplantae</taxon>
        <taxon>Streptophyta</taxon>
        <taxon>Embryophyta</taxon>
        <taxon>Tracheophyta</taxon>
        <taxon>Spermatophyta</taxon>
        <taxon>Magnoliopsida</taxon>
        <taxon>Liliopsida</taxon>
        <taxon>Araceae</taxon>
        <taxon>Aroideae</taxon>
        <taxon>Colocasieae</taxon>
        <taxon>Colocasia</taxon>
    </lineage>
</organism>
<proteinExistence type="predicted"/>
<gene>
    <name evidence="2" type="ORF">Taro_023996</name>
</gene>
<feature type="compositionally biased region" description="Basic and acidic residues" evidence="1">
    <location>
        <begin position="18"/>
        <end position="43"/>
    </location>
</feature>
<evidence type="ECO:0000256" key="1">
    <source>
        <dbReference type="SAM" id="MobiDB-lite"/>
    </source>
</evidence>
<dbReference type="AlphaFoldDB" id="A0A843VD44"/>
<evidence type="ECO:0000313" key="3">
    <source>
        <dbReference type="Proteomes" id="UP000652761"/>
    </source>
</evidence>